<comment type="caution">
    <text evidence="1">The sequence shown here is derived from an EMBL/GenBank/DDBJ whole genome shotgun (WGS) entry which is preliminary data.</text>
</comment>
<reference evidence="1" key="1">
    <citation type="submission" date="2023-05" db="EMBL/GenBank/DDBJ databases">
        <title>Nepenthes gracilis genome sequencing.</title>
        <authorList>
            <person name="Fukushima K."/>
        </authorList>
    </citation>
    <scope>NUCLEOTIDE SEQUENCE</scope>
    <source>
        <strain evidence="1">SING2019-196</strain>
    </source>
</reference>
<dbReference type="InterPro" id="IPR029063">
    <property type="entry name" value="SAM-dependent_MTases_sf"/>
</dbReference>
<dbReference type="Proteomes" id="UP001279734">
    <property type="component" value="Unassembled WGS sequence"/>
</dbReference>
<organism evidence="1 2">
    <name type="scientific">Nepenthes gracilis</name>
    <name type="common">Slender pitcher plant</name>
    <dbReference type="NCBI Taxonomy" id="150966"/>
    <lineage>
        <taxon>Eukaryota</taxon>
        <taxon>Viridiplantae</taxon>
        <taxon>Streptophyta</taxon>
        <taxon>Embryophyta</taxon>
        <taxon>Tracheophyta</taxon>
        <taxon>Spermatophyta</taxon>
        <taxon>Magnoliopsida</taxon>
        <taxon>eudicotyledons</taxon>
        <taxon>Gunneridae</taxon>
        <taxon>Pentapetalae</taxon>
        <taxon>Caryophyllales</taxon>
        <taxon>Nepenthaceae</taxon>
        <taxon>Nepenthes</taxon>
    </lineage>
</organism>
<name>A0AAD3XLI8_NEPGR</name>
<evidence type="ECO:0008006" key="3">
    <source>
        <dbReference type="Google" id="ProtNLM"/>
    </source>
</evidence>
<dbReference type="EMBL" id="BSYO01000008">
    <property type="protein sequence ID" value="GMH08804.1"/>
    <property type="molecule type" value="Genomic_DNA"/>
</dbReference>
<evidence type="ECO:0000313" key="2">
    <source>
        <dbReference type="Proteomes" id="UP001279734"/>
    </source>
</evidence>
<gene>
    <name evidence="1" type="ORF">Nepgr_010644</name>
</gene>
<proteinExistence type="predicted"/>
<evidence type="ECO:0000313" key="1">
    <source>
        <dbReference type="EMBL" id="GMH08804.1"/>
    </source>
</evidence>
<protein>
    <recommendedName>
        <fullName evidence="3">DUF1442 family protein</fullName>
    </recommendedName>
</protein>
<dbReference type="Gene3D" id="3.40.50.150">
    <property type="entry name" value="Vaccinia Virus protein VP39"/>
    <property type="match status" value="1"/>
</dbReference>
<dbReference type="PANTHER" id="PTHR33593:SF3">
    <property type="entry name" value="DUF1442 FAMILY PROTEIN"/>
    <property type="match status" value="1"/>
</dbReference>
<dbReference type="AlphaFoldDB" id="A0AAD3XLI8"/>
<keyword evidence="2" id="KW-1185">Reference proteome</keyword>
<dbReference type="PANTHER" id="PTHR33593">
    <property type="entry name" value="DUF1442 FAMILY PROTEIN"/>
    <property type="match status" value="1"/>
</dbReference>
<dbReference type="Pfam" id="PF07279">
    <property type="entry name" value="DUF1442"/>
    <property type="match status" value="1"/>
</dbReference>
<dbReference type="InterPro" id="IPR009902">
    <property type="entry name" value="DUF1442"/>
</dbReference>
<sequence length="217" mass="23586">MAQWSAENATKAYLTTLKMGKRTKEPDISEFISAIAAGNNARLIVITSAGPATSSIVQALMAAARQTGAHVVCILGSLKDLQVSKQVLGPNADDQHIEFVIGDAQTLIQEDYEDTDFVVIDCNLQHHEGILGAVKGGKRCSGAIVLGYNAICNGSWQWSGVKAQLLPIGNGLLVTRIAPENKIRPGRKSNWVVKVDRYTGEEHVFRVRFPHQKEINP</sequence>
<accession>A0AAD3XLI8</accession>